<dbReference type="Pfam" id="PF08448">
    <property type="entry name" value="PAS_4"/>
    <property type="match status" value="3"/>
</dbReference>
<evidence type="ECO:0000313" key="6">
    <source>
        <dbReference type="EMBL" id="OIQ82180.1"/>
    </source>
</evidence>
<keyword evidence="2 6" id="KW-0418">Kinase</keyword>
<sequence length="795" mass="87020">MRDSASCCRGKQSPIMMNAHLRWQALPRSLRTILIYALASALFIAAMVLVDAYLVGAPLPGRARRLGESLAFVAISAVLLHRLLRQRDAELRAAMQARAQVQQLFEQVLDGASDAIYAKDLEGRYLLLNRAAQRVAAGATRDAELPASAAQLADIRAHDRQVLEQRRTVRSDETIRGADGERVFEVVKGPLLGADGEVRGVFGISRDVTEARRDAERLRLWAESFEHAGFGLAISDVPSNTFVAVNPAFAQQRGWRVDELSGRPVLSVFPPERAEQMAAMLVGLDASGHGVFESEHVRRDGSRFAVQLDITVLRDAHGRAVNRIAYAIDISARRSAEARLVQSQLQLRTFVATAPVAMAMFDRDMRYLAYSDRWLAEYGRGHAELGGLSHYALHPDLPAAWVDAHRRGLSGETLRRDADPWTQADGTRRWIRWAVVPWHDVDGGIGGIIVSTEDVTESKTSRDAIAEREARYRAAIESAADGFWMIDMDRGQLRDVNDAYVRASGYGREQLLRMTVAELEATEDLGEVAAHVARVRRDGHDSFLTRHRRRDGSTWPVEVHVGYRAEAGGYAYAFLRDISDRLALEQRIVDAGSAEQERLGREIHDSIGQQLSALGMLARSLQQRLARGGDAAEAEAAGELVRLLQRVLREARQLARGLAPLDIAAHGLGDALTLLVHSANGGGAECRADLGDELPELPPPVALHLYRMAQEALHNALRHARARHIVVALHGDGDGGVTLSVRDDGRGLGGAARGGIGLSTLAYRARAIGAQLRIDGQRGRGTVVECHWPGARQPG</sequence>
<dbReference type="PANTHER" id="PTHR24421">
    <property type="entry name" value="NITRATE/NITRITE SENSOR PROTEIN NARX-RELATED"/>
    <property type="match status" value="1"/>
</dbReference>
<dbReference type="CDD" id="cd16917">
    <property type="entry name" value="HATPase_UhpB-NarQ-NarX-like"/>
    <property type="match status" value="1"/>
</dbReference>
<proteinExistence type="predicted"/>
<dbReference type="Gene3D" id="3.30.565.10">
    <property type="entry name" value="Histidine kinase-like ATPase, C-terminal domain"/>
    <property type="match status" value="1"/>
</dbReference>
<keyword evidence="1 6" id="KW-0808">Transferase</keyword>
<keyword evidence="3" id="KW-0812">Transmembrane</keyword>
<dbReference type="InterPro" id="IPR013656">
    <property type="entry name" value="PAS_4"/>
</dbReference>
<dbReference type="InterPro" id="IPR000700">
    <property type="entry name" value="PAS-assoc_C"/>
</dbReference>
<dbReference type="SUPFAM" id="SSF55874">
    <property type="entry name" value="ATPase domain of HSP90 chaperone/DNA topoisomerase II/histidine kinase"/>
    <property type="match status" value="1"/>
</dbReference>
<gene>
    <name evidence="6" type="primary">liaS_16</name>
    <name evidence="6" type="ORF">GALL_360330</name>
</gene>
<feature type="domain" description="PAS" evidence="4">
    <location>
        <begin position="468"/>
        <end position="539"/>
    </location>
</feature>
<accession>A0A1J5QQH3</accession>
<keyword evidence="3" id="KW-0472">Membrane</keyword>
<evidence type="ECO:0000256" key="2">
    <source>
        <dbReference type="ARBA" id="ARBA00022777"/>
    </source>
</evidence>
<dbReference type="GO" id="GO:0046983">
    <property type="term" value="F:protein dimerization activity"/>
    <property type="evidence" value="ECO:0007669"/>
    <property type="project" value="InterPro"/>
</dbReference>
<dbReference type="PROSITE" id="PS50113">
    <property type="entry name" value="PAC"/>
    <property type="match status" value="3"/>
</dbReference>
<dbReference type="SMART" id="SM00091">
    <property type="entry name" value="PAS"/>
    <property type="match status" value="4"/>
</dbReference>
<keyword evidence="3" id="KW-1133">Transmembrane helix</keyword>
<dbReference type="SMART" id="SM00387">
    <property type="entry name" value="HATPase_c"/>
    <property type="match status" value="1"/>
</dbReference>
<dbReference type="InterPro" id="IPR011712">
    <property type="entry name" value="Sig_transdc_His_kin_sub3_dim/P"/>
</dbReference>
<dbReference type="GO" id="GO:0006355">
    <property type="term" value="P:regulation of DNA-templated transcription"/>
    <property type="evidence" value="ECO:0007669"/>
    <property type="project" value="InterPro"/>
</dbReference>
<evidence type="ECO:0000259" key="4">
    <source>
        <dbReference type="PROSITE" id="PS50112"/>
    </source>
</evidence>
<dbReference type="SMART" id="SM00086">
    <property type="entry name" value="PAC"/>
    <property type="match status" value="3"/>
</dbReference>
<dbReference type="EMBL" id="MLJW01000833">
    <property type="protein sequence ID" value="OIQ82180.1"/>
    <property type="molecule type" value="Genomic_DNA"/>
</dbReference>
<dbReference type="InterPro" id="IPR003594">
    <property type="entry name" value="HATPase_dom"/>
</dbReference>
<evidence type="ECO:0000259" key="5">
    <source>
        <dbReference type="PROSITE" id="PS50113"/>
    </source>
</evidence>
<dbReference type="Pfam" id="PF02518">
    <property type="entry name" value="HATPase_c"/>
    <property type="match status" value="1"/>
</dbReference>
<protein>
    <submittedName>
        <fullName evidence="6">Sensor histidine kinase LiaS</fullName>
        <ecNumber evidence="6">2.7.13.3</ecNumber>
    </submittedName>
</protein>
<dbReference type="InterPro" id="IPR000014">
    <property type="entry name" value="PAS"/>
</dbReference>
<feature type="domain" description="PAC" evidence="5">
    <location>
        <begin position="169"/>
        <end position="220"/>
    </location>
</feature>
<dbReference type="GO" id="GO:0016020">
    <property type="term" value="C:membrane"/>
    <property type="evidence" value="ECO:0007669"/>
    <property type="project" value="InterPro"/>
</dbReference>
<feature type="domain" description="PAC" evidence="5">
    <location>
        <begin position="290"/>
        <end position="342"/>
    </location>
</feature>
<dbReference type="InterPro" id="IPR001610">
    <property type="entry name" value="PAC"/>
</dbReference>
<reference evidence="6" key="1">
    <citation type="submission" date="2016-10" db="EMBL/GenBank/DDBJ databases">
        <title>Sequence of Gallionella enrichment culture.</title>
        <authorList>
            <person name="Poehlein A."/>
            <person name="Muehling M."/>
            <person name="Daniel R."/>
        </authorList>
    </citation>
    <scope>NUCLEOTIDE SEQUENCE</scope>
</reference>
<dbReference type="EC" id="2.7.13.3" evidence="6"/>
<dbReference type="SUPFAM" id="SSF55785">
    <property type="entry name" value="PYP-like sensor domain (PAS domain)"/>
    <property type="match status" value="4"/>
</dbReference>
<organism evidence="6">
    <name type="scientific">mine drainage metagenome</name>
    <dbReference type="NCBI Taxonomy" id="410659"/>
    <lineage>
        <taxon>unclassified sequences</taxon>
        <taxon>metagenomes</taxon>
        <taxon>ecological metagenomes</taxon>
    </lineage>
</organism>
<dbReference type="Pfam" id="PF00989">
    <property type="entry name" value="PAS"/>
    <property type="match status" value="1"/>
</dbReference>
<dbReference type="InterPro" id="IPR035965">
    <property type="entry name" value="PAS-like_dom_sf"/>
</dbReference>
<dbReference type="Gene3D" id="1.20.5.1930">
    <property type="match status" value="1"/>
</dbReference>
<evidence type="ECO:0000256" key="3">
    <source>
        <dbReference type="SAM" id="Phobius"/>
    </source>
</evidence>
<dbReference type="GO" id="GO:0000155">
    <property type="term" value="F:phosphorelay sensor kinase activity"/>
    <property type="evidence" value="ECO:0007669"/>
    <property type="project" value="InterPro"/>
</dbReference>
<feature type="domain" description="PAC" evidence="5">
    <location>
        <begin position="407"/>
        <end position="467"/>
    </location>
</feature>
<dbReference type="CDD" id="cd00130">
    <property type="entry name" value="PAS"/>
    <property type="match status" value="3"/>
</dbReference>
<dbReference type="PANTHER" id="PTHR24421:SF58">
    <property type="entry name" value="SIGNAL TRANSDUCTION HISTIDINE-PROTEIN KINASE_PHOSPHATASE UHPB"/>
    <property type="match status" value="1"/>
</dbReference>
<evidence type="ECO:0000256" key="1">
    <source>
        <dbReference type="ARBA" id="ARBA00022679"/>
    </source>
</evidence>
<name>A0A1J5QQH3_9ZZZZ</name>
<dbReference type="InterPro" id="IPR036890">
    <property type="entry name" value="HATPase_C_sf"/>
</dbReference>
<dbReference type="PROSITE" id="PS50112">
    <property type="entry name" value="PAS"/>
    <property type="match status" value="1"/>
</dbReference>
<feature type="transmembrane region" description="Helical" evidence="3">
    <location>
        <begin position="33"/>
        <end position="54"/>
    </location>
</feature>
<comment type="caution">
    <text evidence="6">The sequence shown here is derived from an EMBL/GenBank/DDBJ whole genome shotgun (WGS) entry which is preliminary data.</text>
</comment>
<dbReference type="NCBIfam" id="TIGR00229">
    <property type="entry name" value="sensory_box"/>
    <property type="match status" value="4"/>
</dbReference>
<dbReference type="AlphaFoldDB" id="A0A1J5QQH3"/>
<dbReference type="Pfam" id="PF07730">
    <property type="entry name" value="HisKA_3"/>
    <property type="match status" value="1"/>
</dbReference>
<dbReference type="InterPro" id="IPR050482">
    <property type="entry name" value="Sensor_HK_TwoCompSys"/>
</dbReference>
<dbReference type="Gene3D" id="3.30.450.20">
    <property type="entry name" value="PAS domain"/>
    <property type="match status" value="4"/>
</dbReference>
<dbReference type="InterPro" id="IPR013767">
    <property type="entry name" value="PAS_fold"/>
</dbReference>